<gene>
    <name evidence="3" type="ORF">CU098_013279</name>
</gene>
<dbReference type="Proteomes" id="UP000253551">
    <property type="component" value="Unassembled WGS sequence"/>
</dbReference>
<dbReference type="SMART" id="SM00151">
    <property type="entry name" value="SWIB"/>
    <property type="match status" value="1"/>
</dbReference>
<dbReference type="Pfam" id="PF08766">
    <property type="entry name" value="DEK_C"/>
    <property type="match status" value="1"/>
</dbReference>
<dbReference type="Gene3D" id="1.10.10.60">
    <property type="entry name" value="Homeodomain-like"/>
    <property type="match status" value="1"/>
</dbReference>
<dbReference type="InterPro" id="IPR036885">
    <property type="entry name" value="SWIB_MDM2_dom_sf"/>
</dbReference>
<comment type="caution">
    <text evidence="3">The sequence shown here is derived from an EMBL/GenBank/DDBJ whole genome shotgun (WGS) entry which is preliminary data.</text>
</comment>
<dbReference type="STRING" id="4846.A0A367KVF6"/>
<feature type="domain" description="DM2" evidence="1">
    <location>
        <begin position="95"/>
        <end position="180"/>
    </location>
</feature>
<protein>
    <submittedName>
        <fullName evidence="3">Uncharacterized protein</fullName>
    </submittedName>
</protein>
<dbReference type="InterPro" id="IPR019835">
    <property type="entry name" value="SWIB_domain"/>
</dbReference>
<proteinExistence type="predicted"/>
<dbReference type="SUPFAM" id="SSF109715">
    <property type="entry name" value="DEK C-terminal domain"/>
    <property type="match status" value="1"/>
</dbReference>
<evidence type="ECO:0000313" key="4">
    <source>
        <dbReference type="Proteomes" id="UP000253551"/>
    </source>
</evidence>
<dbReference type="Gene3D" id="1.10.245.10">
    <property type="entry name" value="SWIB/MDM2 domain"/>
    <property type="match status" value="1"/>
</dbReference>
<dbReference type="InterPro" id="IPR014876">
    <property type="entry name" value="DEK_C"/>
</dbReference>
<organism evidence="3 4">
    <name type="scientific">Rhizopus stolonifer</name>
    <name type="common">Rhizopus nigricans</name>
    <dbReference type="NCBI Taxonomy" id="4846"/>
    <lineage>
        <taxon>Eukaryota</taxon>
        <taxon>Fungi</taxon>
        <taxon>Fungi incertae sedis</taxon>
        <taxon>Mucoromycota</taxon>
        <taxon>Mucoromycotina</taxon>
        <taxon>Mucoromycetes</taxon>
        <taxon>Mucorales</taxon>
        <taxon>Mucorineae</taxon>
        <taxon>Rhizopodaceae</taxon>
        <taxon>Rhizopus</taxon>
    </lineage>
</organism>
<dbReference type="EMBL" id="PJQM01000209">
    <property type="protein sequence ID" value="RCI06189.1"/>
    <property type="molecule type" value="Genomic_DNA"/>
</dbReference>
<dbReference type="PROSITE" id="PS51925">
    <property type="entry name" value="SWIB_MDM2"/>
    <property type="match status" value="1"/>
</dbReference>
<dbReference type="SUPFAM" id="SSF47592">
    <property type="entry name" value="SWIB/MDM2 domain"/>
    <property type="match status" value="1"/>
</dbReference>
<dbReference type="AlphaFoldDB" id="A0A367KVF6"/>
<dbReference type="Pfam" id="PF02201">
    <property type="entry name" value="SWIB"/>
    <property type="match status" value="1"/>
</dbReference>
<dbReference type="PANTHER" id="PTHR13844">
    <property type="entry name" value="SWI/SNF-RELATED MATRIX-ASSOCIATED ACTIN-DEPENDENT REGULATOR OF CHROMATIN SUBFAMILY D"/>
    <property type="match status" value="1"/>
</dbReference>
<dbReference type="CDD" id="cd10567">
    <property type="entry name" value="SWIB-MDM2_like"/>
    <property type="match status" value="1"/>
</dbReference>
<evidence type="ECO:0000259" key="1">
    <source>
        <dbReference type="PROSITE" id="PS51925"/>
    </source>
</evidence>
<name>A0A367KVF6_RHIST</name>
<evidence type="ECO:0000259" key="2">
    <source>
        <dbReference type="PROSITE" id="PS51998"/>
    </source>
</evidence>
<sequence length="207" mass="23935">MCEQYRPNIEAILKDSDLSTITTKKVRRTLEEQTGTSLEPMKKDINAFIEEIFVNFQPPEKPVDKSSLVVDTRKKSLRKTTPATIKKKEVKKKAGSGEKKAIDWPLLKINSPLSTIIDTDLCSRPQTVKRLWEYIRKNKLQSENDKRVINCDDLLKEICKGKETINAFTINKYLKDYFVTIPKEEQETYKQILREREGKQSQDAPAA</sequence>
<feature type="domain" description="DEK-C" evidence="2">
    <location>
        <begin position="1"/>
        <end position="54"/>
    </location>
</feature>
<dbReference type="InterPro" id="IPR003121">
    <property type="entry name" value="SWIB_MDM2_domain"/>
</dbReference>
<keyword evidence="4" id="KW-1185">Reference proteome</keyword>
<evidence type="ECO:0000313" key="3">
    <source>
        <dbReference type="EMBL" id="RCI06189.1"/>
    </source>
</evidence>
<dbReference type="OrthoDB" id="10251073at2759"/>
<accession>A0A367KVF6</accession>
<reference evidence="3 4" key="1">
    <citation type="journal article" date="2018" name="G3 (Bethesda)">
        <title>Phylogenetic and Phylogenomic Definition of Rhizopus Species.</title>
        <authorList>
            <person name="Gryganskyi A.P."/>
            <person name="Golan J."/>
            <person name="Dolatabadi S."/>
            <person name="Mondo S."/>
            <person name="Robb S."/>
            <person name="Idnurm A."/>
            <person name="Muszewska A."/>
            <person name="Steczkiewicz K."/>
            <person name="Masonjones S."/>
            <person name="Liao H.L."/>
            <person name="Gajdeczka M.T."/>
            <person name="Anike F."/>
            <person name="Vuek A."/>
            <person name="Anishchenko I.M."/>
            <person name="Voigt K."/>
            <person name="de Hoog G.S."/>
            <person name="Smith M.E."/>
            <person name="Heitman J."/>
            <person name="Vilgalys R."/>
            <person name="Stajich J.E."/>
        </authorList>
    </citation>
    <scope>NUCLEOTIDE SEQUENCE [LARGE SCALE GENOMIC DNA]</scope>
    <source>
        <strain evidence="3 4">LSU 92-RS-03</strain>
    </source>
</reference>
<dbReference type="PROSITE" id="PS51998">
    <property type="entry name" value="DEK_C"/>
    <property type="match status" value="1"/>
</dbReference>